<dbReference type="GO" id="GO:0016887">
    <property type="term" value="F:ATP hydrolysis activity"/>
    <property type="evidence" value="ECO:0007669"/>
    <property type="project" value="InterPro"/>
</dbReference>
<dbReference type="GO" id="GO:0005524">
    <property type="term" value="F:ATP binding"/>
    <property type="evidence" value="ECO:0007669"/>
    <property type="project" value="InterPro"/>
</dbReference>
<accession>A0A8B6XEW2</accession>
<sequence>MSHSYYTELWLISRNDLEKLIELDKKLQKISRFKEEAEEAEIDVKHGLDLLLPVYLKYRNLVKRLIVCHDQMVQTQKRNLIKRVLDCAVGRMLEYKQEIVNLNYSDHQWPDDFMKQLKYTPDDVEILVSAAGKDVVKERRQRIQKMIEDAVTISVKDVDSKELSEIDVSDITPSQESIRLRRRRLREKTPTDEIPVLYESPEKIAARKAERAMLEAILLIQSHERARVDRAIGKNVIQTQKYNKDVAMGLIVPKKIDKDTYINAAKTIQRAWRRYAARKKLKNRIARTEELLGMTIPSWRNQEVFKKDKENFEKKLALMSVFADKTAKATEKEEARLLKIKRPGLMEDITDEIREWFILWYDELGHFYVYPAARLGGSVLIATGQTMTPQEYLVEKKAKEKEKEKKAKNEKVKKKKVKKKNYWMSETKAFSLLNEANQCYNYDWSHRVSNDFQQKICHDLITNELCYNLQLETRKVVDELMRLELQKLNAALRKDYAADLRPFDVPFERARRRPPPKKKPPPSPDDFIEDFKELVRANIIRDYPPSSLNDWIGDRSYQNYEAILEYRNYNHRLGEVKQLVMEYCVLPLSTKEIHQIAPLIQSVCICGLPHHGKSFLVNAICSEVGALLIDMSPEILAGKFMGPKNEHKLINTISKLARAYAPSVIFIDNSEKVWAKKVPVNELALKPKRFARYYPKLVKNIKKGDQILFLTTATEPYTATAPFMRIHNKFIIIPLTDYNTLYMFYKDELMKYFGIDRNIDVSSMAKVSVGIPLGYIKNIIQNILNLNRRITLKFKPLLATEIMDEVLKYEPLPARIVSKFENFENRTPLGRKRLRMLAKEKALLERAKKLRK</sequence>
<evidence type="ECO:0000313" key="2">
    <source>
        <dbReference type="EnsemblMetazoa" id="XP_001121075"/>
    </source>
</evidence>
<dbReference type="Pfam" id="PF00004">
    <property type="entry name" value="AAA"/>
    <property type="match status" value="1"/>
</dbReference>
<organism evidence="2">
    <name type="scientific">Apis mellifera</name>
    <name type="common">Honeybee</name>
    <dbReference type="NCBI Taxonomy" id="7460"/>
    <lineage>
        <taxon>Eukaryota</taxon>
        <taxon>Metazoa</taxon>
        <taxon>Ecdysozoa</taxon>
        <taxon>Arthropoda</taxon>
        <taxon>Hexapoda</taxon>
        <taxon>Insecta</taxon>
        <taxon>Pterygota</taxon>
        <taxon>Neoptera</taxon>
        <taxon>Endopterygota</taxon>
        <taxon>Hymenoptera</taxon>
        <taxon>Apocrita</taxon>
        <taxon>Aculeata</taxon>
        <taxon>Apoidea</taxon>
        <taxon>Anthophila</taxon>
        <taxon>Apidae</taxon>
        <taxon>Apis</taxon>
    </lineage>
</organism>
<name>A0A7M7FYL5_APIME</name>
<dbReference type="AlphaFoldDB" id="A0A7M7FYL5"/>
<dbReference type="KEGG" id="ame:725200"/>
<dbReference type="PROSITE" id="PS50096">
    <property type="entry name" value="IQ"/>
    <property type="match status" value="1"/>
</dbReference>
<reference evidence="2" key="1">
    <citation type="submission" date="2021-01" db="UniProtKB">
        <authorList>
            <consortium name="EnsemblMetazoa"/>
        </authorList>
    </citation>
    <scope>IDENTIFICATION</scope>
    <source>
        <strain evidence="2">DH4</strain>
    </source>
</reference>
<dbReference type="OrthoDB" id="6616786at2759"/>
<dbReference type="Gene3D" id="3.40.50.300">
    <property type="entry name" value="P-loop containing nucleotide triphosphate hydrolases"/>
    <property type="match status" value="1"/>
</dbReference>
<dbReference type="InterPro" id="IPR027417">
    <property type="entry name" value="P-loop_NTPase"/>
</dbReference>
<gene>
    <name evidence="2" type="primary">725200</name>
    <name evidence="4" type="synonym">LOC725200</name>
</gene>
<reference evidence="4" key="2">
    <citation type="submission" date="2025-04" db="UniProtKB">
        <authorList>
            <consortium name="RefSeq"/>
        </authorList>
    </citation>
    <scope>IDENTIFICATION</scope>
    <source>
        <strain evidence="4">DH4</strain>
        <tissue evidence="4">Whole body</tissue>
    </source>
</reference>
<keyword evidence="3" id="KW-1185">Reference proteome</keyword>
<dbReference type="GeneID" id="725200"/>
<dbReference type="PANTHER" id="PTHR14690">
    <property type="entry name" value="IQ MOTIF CONTAINING WITH AAA DOMAIN 1"/>
    <property type="match status" value="1"/>
</dbReference>
<protein>
    <submittedName>
        <fullName evidence="4">IQ and AAA domain-containing protein 1-like</fullName>
    </submittedName>
</protein>
<dbReference type="Gene3D" id="1.10.8.60">
    <property type="match status" value="1"/>
</dbReference>
<evidence type="ECO:0000313" key="3">
    <source>
        <dbReference type="Proteomes" id="UP000005203"/>
    </source>
</evidence>
<accession>A0A7M7FYL5</accession>
<dbReference type="OMA" id="TSNMPWA"/>
<dbReference type="EnsemblMetazoa" id="XM_001121075">
    <property type="protein sequence ID" value="XP_001121075"/>
    <property type="gene ID" value="LOC725200"/>
</dbReference>
<evidence type="ECO:0000259" key="1">
    <source>
        <dbReference type="Pfam" id="PF00004"/>
    </source>
</evidence>
<feature type="domain" description="ATPase AAA-type core" evidence="1">
    <location>
        <begin position="603"/>
        <end position="725"/>
    </location>
</feature>
<dbReference type="InterPro" id="IPR052267">
    <property type="entry name" value="N-DRC_Component"/>
</dbReference>
<dbReference type="InterPro" id="IPR003959">
    <property type="entry name" value="ATPase_AAA_core"/>
</dbReference>
<proteinExistence type="predicted"/>
<dbReference type="RefSeq" id="XP_001121075.2">
    <property type="nucleotide sequence ID" value="XM_001121075.5"/>
</dbReference>
<dbReference type="SUPFAM" id="SSF52540">
    <property type="entry name" value="P-loop containing nucleoside triphosphate hydrolases"/>
    <property type="match status" value="1"/>
</dbReference>
<dbReference type="PANTHER" id="PTHR14690:SF9">
    <property type="entry name" value="GH08353P"/>
    <property type="match status" value="1"/>
</dbReference>
<evidence type="ECO:0000313" key="4">
    <source>
        <dbReference type="RefSeq" id="XP_001121075.2"/>
    </source>
</evidence>
<dbReference type="Proteomes" id="UP000005203">
    <property type="component" value="Linkage group LG14"/>
</dbReference>